<keyword evidence="3" id="KW-0472">Membrane</keyword>
<feature type="transmembrane region" description="Helical" evidence="3">
    <location>
        <begin position="9"/>
        <end position="28"/>
    </location>
</feature>
<organism evidence="4 5">
    <name type="scientific">Lysobacter gummosus</name>
    <dbReference type="NCBI Taxonomy" id="262324"/>
    <lineage>
        <taxon>Bacteria</taxon>
        <taxon>Pseudomonadati</taxon>
        <taxon>Pseudomonadota</taxon>
        <taxon>Gammaproteobacteria</taxon>
        <taxon>Lysobacterales</taxon>
        <taxon>Lysobacteraceae</taxon>
        <taxon>Lysobacter</taxon>
    </lineage>
</organism>
<evidence type="ECO:0000256" key="3">
    <source>
        <dbReference type="SAM" id="Phobius"/>
    </source>
</evidence>
<proteinExistence type="predicted"/>
<dbReference type="PANTHER" id="PTHR24171:SF8">
    <property type="entry name" value="BRCA1-ASSOCIATED RING DOMAIN PROTEIN 1"/>
    <property type="match status" value="1"/>
</dbReference>
<evidence type="ECO:0000313" key="4">
    <source>
        <dbReference type="EMBL" id="UNP28191.1"/>
    </source>
</evidence>
<protein>
    <submittedName>
        <fullName evidence="4">Ankyrin repeat domain-containing protein</fullName>
    </submittedName>
</protein>
<keyword evidence="3" id="KW-1133">Transmembrane helix</keyword>
<accession>A0ABY3XCI7</accession>
<sequence length="208" mass="21404">MKTGKLNTWFGRIVVLGAFMAIFGAFGLEAQPRQAQARAASGFTTSGSALLLLEAVQAGDLETVRELVLGGVDVNSVVENEGTALIVAARSRNLAMVNELLLLGANVTLAARGDGNPLIAASSVGSNVTVIERLLSAGAVVNAVVPGDETALINASRSGSLANVKSLVEHGADVNLAVITELGVRRSPLNQAKVQAVRDYLIAHGARP</sequence>
<dbReference type="EMBL" id="CP093547">
    <property type="protein sequence ID" value="UNP28191.1"/>
    <property type="molecule type" value="Genomic_DNA"/>
</dbReference>
<dbReference type="SUPFAM" id="SSF48403">
    <property type="entry name" value="Ankyrin repeat"/>
    <property type="match status" value="1"/>
</dbReference>
<keyword evidence="3" id="KW-0812">Transmembrane</keyword>
<evidence type="ECO:0000256" key="1">
    <source>
        <dbReference type="ARBA" id="ARBA00022737"/>
    </source>
</evidence>
<dbReference type="Gene3D" id="1.25.40.20">
    <property type="entry name" value="Ankyrin repeat-containing domain"/>
    <property type="match status" value="1"/>
</dbReference>
<name>A0ABY3XCI7_9GAMM</name>
<reference evidence="4 5" key="1">
    <citation type="submission" date="2022-03" db="EMBL/GenBank/DDBJ databases">
        <title>Complete genome sequence of Lysobacter capsici VKM B-2533 and Lysobacter gummosus 10.1.1, promising sources of lytic agents.</title>
        <authorList>
            <person name="Tarlachkov S.V."/>
            <person name="Kudryakova I.V."/>
            <person name="Afoshin A.S."/>
            <person name="Leontyevskaya E.A."/>
            <person name="Leontyevskaya N.V."/>
        </authorList>
    </citation>
    <scope>NUCLEOTIDE SEQUENCE [LARGE SCALE GENOMIC DNA]</scope>
    <source>
        <strain evidence="4 5">10.1.1</strain>
    </source>
</reference>
<dbReference type="InterPro" id="IPR002110">
    <property type="entry name" value="Ankyrin_rpt"/>
</dbReference>
<keyword evidence="2" id="KW-0040">ANK repeat</keyword>
<dbReference type="Pfam" id="PF12796">
    <property type="entry name" value="Ank_2"/>
    <property type="match status" value="1"/>
</dbReference>
<dbReference type="Proteomes" id="UP000829194">
    <property type="component" value="Chromosome"/>
</dbReference>
<dbReference type="RefSeq" id="WP_057943816.1">
    <property type="nucleotide sequence ID" value="NZ_CP011131.1"/>
</dbReference>
<evidence type="ECO:0000256" key="2">
    <source>
        <dbReference type="ARBA" id="ARBA00023043"/>
    </source>
</evidence>
<dbReference type="PANTHER" id="PTHR24171">
    <property type="entry name" value="ANKYRIN REPEAT DOMAIN-CONTAINING PROTEIN 39-RELATED"/>
    <property type="match status" value="1"/>
</dbReference>
<evidence type="ECO:0000313" key="5">
    <source>
        <dbReference type="Proteomes" id="UP000829194"/>
    </source>
</evidence>
<gene>
    <name evidence="4" type="ORF">MOV92_17030</name>
</gene>
<dbReference type="SMART" id="SM00248">
    <property type="entry name" value="ANK"/>
    <property type="match status" value="4"/>
</dbReference>
<keyword evidence="5" id="KW-1185">Reference proteome</keyword>
<dbReference type="Pfam" id="PF00023">
    <property type="entry name" value="Ank"/>
    <property type="match status" value="1"/>
</dbReference>
<keyword evidence="1" id="KW-0677">Repeat</keyword>
<dbReference type="InterPro" id="IPR036770">
    <property type="entry name" value="Ankyrin_rpt-contain_sf"/>
</dbReference>